<sequence length="37" mass="4236">MADSVAELHSYAASRSTTHHANHMRPMDLRGSQLWNR</sequence>
<feature type="region of interest" description="Disordered" evidence="1">
    <location>
        <begin position="1"/>
        <end position="37"/>
    </location>
</feature>
<proteinExistence type="predicted"/>
<evidence type="ECO:0000313" key="3">
    <source>
        <dbReference type="Proteomes" id="UP001500889"/>
    </source>
</evidence>
<keyword evidence="3" id="KW-1185">Reference proteome</keyword>
<name>A0AAU9FNE3_DROMD</name>
<dbReference type="AlphaFoldDB" id="A0AAU9FNE3"/>
<organism evidence="2 3">
    <name type="scientific">Drosophila madeirensis</name>
    <name type="common">Fruit fly</name>
    <dbReference type="NCBI Taxonomy" id="30013"/>
    <lineage>
        <taxon>Eukaryota</taxon>
        <taxon>Metazoa</taxon>
        <taxon>Ecdysozoa</taxon>
        <taxon>Arthropoda</taxon>
        <taxon>Hexapoda</taxon>
        <taxon>Insecta</taxon>
        <taxon>Pterygota</taxon>
        <taxon>Neoptera</taxon>
        <taxon>Endopterygota</taxon>
        <taxon>Diptera</taxon>
        <taxon>Brachycera</taxon>
        <taxon>Muscomorpha</taxon>
        <taxon>Ephydroidea</taxon>
        <taxon>Drosophilidae</taxon>
        <taxon>Drosophila</taxon>
        <taxon>Sophophora</taxon>
    </lineage>
</organism>
<gene>
    <name evidence="2" type="ORF">DMAD_05857</name>
</gene>
<dbReference type="Proteomes" id="UP001500889">
    <property type="component" value="Chromosome J"/>
</dbReference>
<reference evidence="2 3" key="1">
    <citation type="submission" date="2024-02" db="EMBL/GenBank/DDBJ databases">
        <title>A chromosome-level genome assembly of Drosophila madeirensis, a fruit fly species endemic to Madeira island.</title>
        <authorList>
            <person name="Tomihara K."/>
            <person name="Llopart A."/>
            <person name="Yamamoto D."/>
        </authorList>
    </citation>
    <scope>NUCLEOTIDE SEQUENCE [LARGE SCALE GENOMIC DNA]</scope>
    <source>
        <strain evidence="2 3">RF1</strain>
    </source>
</reference>
<protein>
    <submittedName>
        <fullName evidence="2">Uncharacterized protein</fullName>
    </submittedName>
</protein>
<evidence type="ECO:0000256" key="1">
    <source>
        <dbReference type="SAM" id="MobiDB-lite"/>
    </source>
</evidence>
<evidence type="ECO:0000313" key="2">
    <source>
        <dbReference type="EMBL" id="BFF97444.1"/>
    </source>
</evidence>
<accession>A0AAU9FNE3</accession>
<dbReference type="EMBL" id="AP029265">
    <property type="protein sequence ID" value="BFF97444.1"/>
    <property type="molecule type" value="Genomic_DNA"/>
</dbReference>